<evidence type="ECO:0000313" key="13">
    <source>
        <dbReference type="Proteomes" id="UP001165060"/>
    </source>
</evidence>
<dbReference type="PROSITE" id="PS00154">
    <property type="entry name" value="ATPASE_E1_E2"/>
    <property type="match status" value="1"/>
</dbReference>
<name>A0ABQ6N6Q8_9STRA</name>
<evidence type="ECO:0000256" key="7">
    <source>
        <dbReference type="ARBA" id="ARBA00022967"/>
    </source>
</evidence>
<dbReference type="SUPFAM" id="SSF81665">
    <property type="entry name" value="Calcium ATPase, transmembrane domain M"/>
    <property type="match status" value="1"/>
</dbReference>
<dbReference type="SUPFAM" id="SSF56784">
    <property type="entry name" value="HAD-like"/>
    <property type="match status" value="1"/>
</dbReference>
<evidence type="ECO:0000256" key="10">
    <source>
        <dbReference type="SAM" id="Coils"/>
    </source>
</evidence>
<keyword evidence="4" id="KW-0547">Nucleotide-binding</keyword>
<dbReference type="SUPFAM" id="SSF81660">
    <property type="entry name" value="Metal cation-transporting ATPase, ATP-binding domain N"/>
    <property type="match status" value="1"/>
</dbReference>
<evidence type="ECO:0000256" key="6">
    <source>
        <dbReference type="ARBA" id="ARBA00022842"/>
    </source>
</evidence>
<keyword evidence="6" id="KW-0460">Magnesium</keyword>
<evidence type="ECO:0000313" key="12">
    <source>
        <dbReference type="EMBL" id="GMI41436.1"/>
    </source>
</evidence>
<keyword evidence="2 11" id="KW-0812">Transmembrane</keyword>
<dbReference type="EMBL" id="BRYB01001001">
    <property type="protein sequence ID" value="GMI41436.1"/>
    <property type="molecule type" value="Genomic_DNA"/>
</dbReference>
<evidence type="ECO:0000256" key="8">
    <source>
        <dbReference type="ARBA" id="ARBA00022989"/>
    </source>
</evidence>
<keyword evidence="9 11" id="KW-0472">Membrane</keyword>
<accession>A0ABQ6N6Q8</accession>
<feature type="transmembrane region" description="Helical" evidence="11">
    <location>
        <begin position="1148"/>
        <end position="1168"/>
    </location>
</feature>
<dbReference type="Proteomes" id="UP001165060">
    <property type="component" value="Unassembled WGS sequence"/>
</dbReference>
<evidence type="ECO:0000256" key="1">
    <source>
        <dbReference type="ARBA" id="ARBA00004141"/>
    </source>
</evidence>
<feature type="transmembrane region" description="Helical" evidence="11">
    <location>
        <begin position="972"/>
        <end position="991"/>
    </location>
</feature>
<feature type="transmembrane region" description="Helical" evidence="11">
    <location>
        <begin position="58"/>
        <end position="79"/>
    </location>
</feature>
<dbReference type="InterPro" id="IPR018303">
    <property type="entry name" value="ATPase_P-typ_P_site"/>
</dbReference>
<feature type="transmembrane region" description="Helical" evidence="11">
    <location>
        <begin position="1012"/>
        <end position="1037"/>
    </location>
</feature>
<feature type="coiled-coil region" evidence="10">
    <location>
        <begin position="839"/>
        <end position="879"/>
    </location>
</feature>
<protein>
    <submittedName>
        <fullName evidence="12">Uncharacterized protein</fullName>
    </submittedName>
</protein>
<dbReference type="Gene3D" id="3.40.50.1000">
    <property type="entry name" value="HAD superfamily/HAD-like"/>
    <property type="match status" value="1"/>
</dbReference>
<evidence type="ECO:0000256" key="2">
    <source>
        <dbReference type="ARBA" id="ARBA00022692"/>
    </source>
</evidence>
<feature type="transmembrane region" description="Helical" evidence="11">
    <location>
        <begin position="1089"/>
        <end position="1109"/>
    </location>
</feature>
<dbReference type="InterPro" id="IPR006544">
    <property type="entry name" value="P-type_TPase_V"/>
</dbReference>
<feature type="transmembrane region" description="Helical" evidence="11">
    <location>
        <begin position="20"/>
        <end position="38"/>
    </location>
</feature>
<evidence type="ECO:0000256" key="9">
    <source>
        <dbReference type="ARBA" id="ARBA00023136"/>
    </source>
</evidence>
<reference evidence="12 13" key="1">
    <citation type="journal article" date="2023" name="Commun. Biol.">
        <title>Genome analysis of Parmales, the sister group of diatoms, reveals the evolutionary specialization of diatoms from phago-mixotrophs to photoautotrophs.</title>
        <authorList>
            <person name="Ban H."/>
            <person name="Sato S."/>
            <person name="Yoshikawa S."/>
            <person name="Yamada K."/>
            <person name="Nakamura Y."/>
            <person name="Ichinomiya M."/>
            <person name="Sato N."/>
            <person name="Blanc-Mathieu R."/>
            <person name="Endo H."/>
            <person name="Kuwata A."/>
            <person name="Ogata H."/>
        </authorList>
    </citation>
    <scope>NUCLEOTIDE SEQUENCE [LARGE SCALE GENOMIC DNA]</scope>
</reference>
<feature type="transmembrane region" description="Helical" evidence="11">
    <location>
        <begin position="1057"/>
        <end position="1077"/>
    </location>
</feature>
<dbReference type="InterPro" id="IPR044492">
    <property type="entry name" value="P_typ_ATPase_HD_dom"/>
</dbReference>
<comment type="caution">
    <text evidence="12">The sequence shown here is derived from an EMBL/GenBank/DDBJ whole genome shotgun (WGS) entry which is preliminary data.</text>
</comment>
<keyword evidence="8 11" id="KW-1133">Transmembrane helix</keyword>
<dbReference type="InterPro" id="IPR023299">
    <property type="entry name" value="ATPase_P-typ_cyto_dom_N"/>
</dbReference>
<dbReference type="InterPro" id="IPR023298">
    <property type="entry name" value="ATPase_P-typ_TM_dom_sf"/>
</dbReference>
<dbReference type="SFLD" id="SFLDS00003">
    <property type="entry name" value="Haloacid_Dehalogenase"/>
    <property type="match status" value="1"/>
</dbReference>
<feature type="transmembrane region" description="Helical" evidence="11">
    <location>
        <begin position="234"/>
        <end position="251"/>
    </location>
</feature>
<dbReference type="PRINTS" id="PR00119">
    <property type="entry name" value="CATATPASE"/>
</dbReference>
<gene>
    <name evidence="12" type="ORF">TeGR_g8554</name>
</gene>
<sequence length="1176" mass="126128">MADTPPPFRLTPMAPVPTPLRLDVLPFCLAYLLVYIVANPLSEDPSSPLLSFQTGHSQALFFRVCFGATLVAHIFLLFCCHWSAAVTARVAFTKAKTQEASHVLVQPTATKGVATSGKPEICQVMALRHPADPGVRHHQITYQLQVFRLLLGAPSATFEPVRYPTSRPLSFYCAAPPPAAPADSHAAMYDYGPNSQELPVPALSSLLLQQLAQPFFLFQVLCCLLWSLDEYWYYALFTLVMLVFFESTLAMQRRQGLLKLRGTLRHPTLYYAFRAGQWVQTLSSHLLVGDVISVPRPVTLPQPKDDPRPPPPPPQHLPPDDGCICYVFRTGFSTAQGQLLRTMAFNSSEPSPNSPDTFVFIGLLLLFAIYTASSVVEEGLADPNRNRFKLMLHTIIIVTSVVPPELPMELALAVTNSLKSLMNISIFCTEPHRVPLAGKVDVCCFDKTGTLTSDEMILRGVIIPTASPSSDESLTSPLSATDASIPATTTQILAACNSLAVSTSSGTDELIGDPLEKAVMVAAGWTIKGNSVAPLDATSGPPTIHIMKRYAFSSALARMSVLTTADGTSLSLLTKGSPEALKPLLAPSSMPEHFDVIAKFHMAKGRRVLALASKPLSEPFATLKQVPRAELETGLTFAGFLVLDCPIKNDTISVISELTQSKHRCIMITGDAVLTATEVARKVAIMSGGGQDTFELRRDEAGGGFSWHAMDGPAKTVAWAGDGKSLAKLRADGKELCVTGAVLEAFSGAKQGGAKDKNSMLASSSLTALSTLVPYVSVFARHAPKHKEAVVAALNMAGHFTLMCGDGTNDVGALKQAHVGISLISVPEIEKKRREAYDGMKLLKKVEKAERKLEQARRGGEAADKIADLEKQLKKAAKKAAGVGGGEGGRGISKKMREADEELNYVSLGDASVASPFTYRGTSIDCCKQVILQGRCTLVIMLQIYKILGVNCLVTALILSRLTIMGVKQGDMQMTITGLIVAGFFFLISLAKPLKTLSPRRPPASVLTIKSLLSIGAQFAVHYNTIMAATHVSMPFLDPDDTSNTPDGPFNPTPLNSATFLMALCVTLNVFVCNYEGHPFMQSMGENKLLSRGLGVGALLLVMAAVEAFPPLNDLMQLGPMPDADLVGLEGAAEMPEWGVAVAQATGLGLKGCIVAIMAVDTVASYAVERAVRLIL</sequence>
<dbReference type="SFLD" id="SFLDF00027">
    <property type="entry name" value="p-type_atpase"/>
    <property type="match status" value="1"/>
</dbReference>
<dbReference type="Gene3D" id="3.40.1110.10">
    <property type="entry name" value="Calcium-transporting ATPase, cytoplasmic domain N"/>
    <property type="match status" value="1"/>
</dbReference>
<organism evidence="12 13">
    <name type="scientific">Tetraparma gracilis</name>
    <dbReference type="NCBI Taxonomy" id="2962635"/>
    <lineage>
        <taxon>Eukaryota</taxon>
        <taxon>Sar</taxon>
        <taxon>Stramenopiles</taxon>
        <taxon>Ochrophyta</taxon>
        <taxon>Bolidophyceae</taxon>
        <taxon>Parmales</taxon>
        <taxon>Triparmaceae</taxon>
        <taxon>Tetraparma</taxon>
    </lineage>
</organism>
<dbReference type="InterPro" id="IPR023214">
    <property type="entry name" value="HAD_sf"/>
</dbReference>
<evidence type="ECO:0000256" key="11">
    <source>
        <dbReference type="SAM" id="Phobius"/>
    </source>
</evidence>
<evidence type="ECO:0000256" key="5">
    <source>
        <dbReference type="ARBA" id="ARBA00022840"/>
    </source>
</evidence>
<dbReference type="InterPro" id="IPR001757">
    <property type="entry name" value="P_typ_ATPase"/>
</dbReference>
<dbReference type="PANTHER" id="PTHR45630">
    <property type="entry name" value="CATION-TRANSPORTING ATPASE-RELATED"/>
    <property type="match status" value="1"/>
</dbReference>
<evidence type="ECO:0000256" key="3">
    <source>
        <dbReference type="ARBA" id="ARBA00022723"/>
    </source>
</evidence>
<keyword evidence="7" id="KW-1278">Translocase</keyword>
<dbReference type="PANTHER" id="PTHR45630:SF7">
    <property type="entry name" value="ENDOPLASMIC RETICULUM TRANSMEMBRANE HELIX TRANSLOCASE"/>
    <property type="match status" value="1"/>
</dbReference>
<keyword evidence="10" id="KW-0175">Coiled coil</keyword>
<evidence type="ECO:0000256" key="4">
    <source>
        <dbReference type="ARBA" id="ARBA00022741"/>
    </source>
</evidence>
<dbReference type="NCBIfam" id="TIGR01494">
    <property type="entry name" value="ATPase_P-type"/>
    <property type="match status" value="1"/>
</dbReference>
<keyword evidence="3" id="KW-0479">Metal-binding</keyword>
<feature type="transmembrane region" description="Helical" evidence="11">
    <location>
        <begin position="938"/>
        <end position="960"/>
    </location>
</feature>
<proteinExistence type="predicted"/>
<keyword evidence="13" id="KW-1185">Reference proteome</keyword>
<dbReference type="SFLD" id="SFLDG00002">
    <property type="entry name" value="C1.7:_P-type_atpase_like"/>
    <property type="match status" value="1"/>
</dbReference>
<dbReference type="InterPro" id="IPR036412">
    <property type="entry name" value="HAD-like_sf"/>
</dbReference>
<keyword evidence="5" id="KW-0067">ATP-binding</keyword>
<comment type="subcellular location">
    <subcellularLocation>
        <location evidence="1">Membrane</location>
        <topology evidence="1">Multi-pass membrane protein</topology>
    </subcellularLocation>
</comment>